<evidence type="ECO:0000259" key="6">
    <source>
        <dbReference type="PROSITE" id="PS50835"/>
    </source>
</evidence>
<dbReference type="SMART" id="SM00409">
    <property type="entry name" value="IG"/>
    <property type="match status" value="5"/>
</dbReference>
<evidence type="ECO:0000256" key="4">
    <source>
        <dbReference type="SAM" id="MobiDB-lite"/>
    </source>
</evidence>
<evidence type="ECO:0000256" key="2">
    <source>
        <dbReference type="ARBA" id="ARBA00023136"/>
    </source>
</evidence>
<sequence>MLHNLSIVIQDILSLSSLTTQLQGDERTMGHENGMGRHAGICDWVIWIMVARNGFFVEVSGVEGLSAELPCLLEPKFSDDNPKLLLWYKDGVRSPLITWYDYLSKFHLRVGEGTSPWRLMLTPGKASLYIHHVLSSHQGRYECRVEYFRSPAHSTYLHMAVIEPPKLVEVQDGTGVGQRNGSLGPYKEGEMAIFTCLVRNGIPLPNVTWWREGSLLDGGWEISGPQLVRNDLVVTKLTRDWHNATITCRASNTNRVPAVYQDVSINMFLNPVSVIISNPGPVNEGSLLTLRCMTKGSRPPATISWILRGEPLLHSETTVSQSGVSSSTLDIKVEVDEDATEVSCRASNPATPELYVTNTTKLQVHYKPRVRASLGRNLEATKLKEGDDVYFTCEAKANPPAQQITWFHEGRAVVQNVSSGIILSGESLVLQKVDRLQAGQYQCATSNALAAVTSRSLHLHVKYVPECQTAPTTYFIYDKPINVSCTVSSYPPVHDIQWRWNSSNEVITSQPTKISNGHMWASLRVDPTHENDDRELTCWAVNDMGRQEVPCSFSVKSAQMPAPLSSCRLANITASSLSVTCLRPPSMETGTVAYWAEVYFENGTIFANVTSGVPSFNVSELDSGKNYQIKVYVTNGPVTSQPVRLSAYTSRTAKPSRESDYRDSSSSSGEFVGGVVGGLVGAVVVLVGVVWLWHYCSSHPGGGEARGRPEPGCSSYCLRPQLDDICYLL</sequence>
<feature type="domain" description="Ig-like" evidence="6">
    <location>
        <begin position="465"/>
        <end position="554"/>
    </location>
</feature>
<dbReference type="CDD" id="cd00096">
    <property type="entry name" value="Ig"/>
    <property type="match status" value="3"/>
</dbReference>
<keyword evidence="5" id="KW-0812">Transmembrane</keyword>
<evidence type="ECO:0000313" key="9">
    <source>
        <dbReference type="Proteomes" id="UP001497623"/>
    </source>
</evidence>
<gene>
    <name evidence="8" type="ORF">MNOR_LOCUS34423</name>
</gene>
<dbReference type="SUPFAM" id="SSF48726">
    <property type="entry name" value="Immunoglobulin"/>
    <property type="match status" value="5"/>
</dbReference>
<dbReference type="GO" id="GO:0016020">
    <property type="term" value="C:membrane"/>
    <property type="evidence" value="ECO:0007669"/>
    <property type="project" value="UniProtKB-SubCell"/>
</dbReference>
<feature type="domain" description="Ig-like" evidence="6">
    <location>
        <begin position="63"/>
        <end position="160"/>
    </location>
</feature>
<keyword evidence="5" id="KW-1133">Transmembrane helix</keyword>
<feature type="domain" description="Ig-like" evidence="6">
    <location>
        <begin position="368"/>
        <end position="458"/>
    </location>
</feature>
<organism evidence="8 9">
    <name type="scientific">Meganyctiphanes norvegica</name>
    <name type="common">Northern krill</name>
    <name type="synonym">Thysanopoda norvegica</name>
    <dbReference type="NCBI Taxonomy" id="48144"/>
    <lineage>
        <taxon>Eukaryota</taxon>
        <taxon>Metazoa</taxon>
        <taxon>Ecdysozoa</taxon>
        <taxon>Arthropoda</taxon>
        <taxon>Crustacea</taxon>
        <taxon>Multicrustacea</taxon>
        <taxon>Malacostraca</taxon>
        <taxon>Eumalacostraca</taxon>
        <taxon>Eucarida</taxon>
        <taxon>Euphausiacea</taxon>
        <taxon>Euphausiidae</taxon>
        <taxon>Meganyctiphanes</taxon>
    </lineage>
</organism>
<dbReference type="Pfam" id="PF13927">
    <property type="entry name" value="Ig_3"/>
    <property type="match status" value="2"/>
</dbReference>
<protein>
    <submittedName>
        <fullName evidence="8">Uncharacterized protein</fullName>
    </submittedName>
</protein>
<dbReference type="PANTHER" id="PTHR23278:SF19">
    <property type="entry name" value="OBSCURIN"/>
    <property type="match status" value="1"/>
</dbReference>
<keyword evidence="3" id="KW-1015">Disulfide bond</keyword>
<feature type="region of interest" description="Disordered" evidence="4">
    <location>
        <begin position="649"/>
        <end position="668"/>
    </location>
</feature>
<dbReference type="InterPro" id="IPR036116">
    <property type="entry name" value="FN3_sf"/>
</dbReference>
<evidence type="ECO:0000256" key="1">
    <source>
        <dbReference type="ARBA" id="ARBA00004167"/>
    </source>
</evidence>
<dbReference type="InterPro" id="IPR003961">
    <property type="entry name" value="FN3_dom"/>
</dbReference>
<accession>A0AAV2SC08</accession>
<dbReference type="InterPro" id="IPR013162">
    <property type="entry name" value="CD80_C2-set"/>
</dbReference>
<dbReference type="Proteomes" id="UP001497623">
    <property type="component" value="Unassembled WGS sequence"/>
</dbReference>
<dbReference type="InterPro" id="IPR036179">
    <property type="entry name" value="Ig-like_dom_sf"/>
</dbReference>
<keyword evidence="9" id="KW-1185">Reference proteome</keyword>
<evidence type="ECO:0000256" key="3">
    <source>
        <dbReference type="ARBA" id="ARBA00023157"/>
    </source>
</evidence>
<evidence type="ECO:0000259" key="7">
    <source>
        <dbReference type="PROSITE" id="PS50853"/>
    </source>
</evidence>
<dbReference type="PROSITE" id="PS50853">
    <property type="entry name" value="FN3"/>
    <property type="match status" value="1"/>
</dbReference>
<keyword evidence="2 5" id="KW-0472">Membrane</keyword>
<dbReference type="PROSITE" id="PS50835">
    <property type="entry name" value="IG_LIKE"/>
    <property type="match status" value="5"/>
</dbReference>
<comment type="caution">
    <text evidence="8">The sequence shown here is derived from an EMBL/GenBank/DDBJ whole genome shotgun (WGS) entry which is preliminary data.</text>
</comment>
<dbReference type="InterPro" id="IPR013783">
    <property type="entry name" value="Ig-like_fold"/>
</dbReference>
<dbReference type="SMART" id="SM00408">
    <property type="entry name" value="IGc2"/>
    <property type="match status" value="3"/>
</dbReference>
<evidence type="ECO:0000313" key="8">
    <source>
        <dbReference type="EMBL" id="CAL4173722.1"/>
    </source>
</evidence>
<dbReference type="CDD" id="cd00063">
    <property type="entry name" value="FN3"/>
    <property type="match status" value="1"/>
</dbReference>
<feature type="domain" description="Fibronectin type-III" evidence="7">
    <location>
        <begin position="560"/>
        <end position="655"/>
    </location>
</feature>
<feature type="non-terminal residue" evidence="8">
    <location>
        <position position="729"/>
    </location>
</feature>
<dbReference type="InterPro" id="IPR003598">
    <property type="entry name" value="Ig_sub2"/>
</dbReference>
<feature type="domain" description="Ig-like" evidence="6">
    <location>
        <begin position="271"/>
        <end position="357"/>
    </location>
</feature>
<dbReference type="AlphaFoldDB" id="A0AAV2SC08"/>
<dbReference type="Pfam" id="PF08205">
    <property type="entry name" value="C2-set_2"/>
    <property type="match status" value="1"/>
</dbReference>
<comment type="subcellular location">
    <subcellularLocation>
        <location evidence="1">Membrane</location>
        <topology evidence="1">Single-pass membrane protein</topology>
    </subcellularLocation>
</comment>
<name>A0AAV2SC08_MEGNR</name>
<proteinExistence type="predicted"/>
<reference evidence="8 9" key="1">
    <citation type="submission" date="2024-05" db="EMBL/GenBank/DDBJ databases">
        <authorList>
            <person name="Wallberg A."/>
        </authorList>
    </citation>
    <scope>NUCLEOTIDE SEQUENCE [LARGE SCALE GENOMIC DNA]</scope>
</reference>
<dbReference type="EMBL" id="CAXKWB010053017">
    <property type="protein sequence ID" value="CAL4173722.1"/>
    <property type="molecule type" value="Genomic_DNA"/>
</dbReference>
<feature type="transmembrane region" description="Helical" evidence="5">
    <location>
        <begin position="671"/>
        <end position="693"/>
    </location>
</feature>
<dbReference type="SUPFAM" id="SSF49265">
    <property type="entry name" value="Fibronectin type III"/>
    <property type="match status" value="1"/>
</dbReference>
<dbReference type="InterPro" id="IPR007110">
    <property type="entry name" value="Ig-like_dom"/>
</dbReference>
<dbReference type="InterPro" id="IPR003599">
    <property type="entry name" value="Ig_sub"/>
</dbReference>
<dbReference type="Gene3D" id="2.60.40.10">
    <property type="entry name" value="Immunoglobulins"/>
    <property type="match status" value="6"/>
</dbReference>
<evidence type="ECO:0000256" key="5">
    <source>
        <dbReference type="SAM" id="Phobius"/>
    </source>
</evidence>
<feature type="domain" description="Ig-like" evidence="6">
    <location>
        <begin position="165"/>
        <end position="264"/>
    </location>
</feature>
<dbReference type="PANTHER" id="PTHR23278">
    <property type="entry name" value="SIDESTEP PROTEIN"/>
    <property type="match status" value="1"/>
</dbReference>